<sequence>MWSNLRSADSRVSRRTFLSALGAGLISSTAGCVHPLPPPQGVLIQKGIFGERNNRRVPVLKIKTNETTIEDGVVKDVLPRSEEPANTTISGPLNDQLEQRYDDVYYYIQVRKLNPHGPLVETKNGKRPRQPAIGGTPRYLLSRESFGKLIAGDRIEYTLDLFNSGTIAALTLIIREGTIKEKRRASDTSGKKPAYRITVSHGERPNGDPSTMTYYATSDVYESIQTGTRTYFDIIFENRVRPTIRSFSPDPYGNL</sequence>
<reference evidence="2 3" key="1">
    <citation type="journal article" date="2019" name="Int. J. Syst. Evol. Microbiol.">
        <title>The Global Catalogue of Microorganisms (GCM) 10K type strain sequencing project: providing services to taxonomists for standard genome sequencing and annotation.</title>
        <authorList>
            <consortium name="The Broad Institute Genomics Platform"/>
            <consortium name="The Broad Institute Genome Sequencing Center for Infectious Disease"/>
            <person name="Wu L."/>
            <person name="Ma J."/>
        </authorList>
    </citation>
    <scope>NUCLEOTIDE SEQUENCE [LARGE SCALE GENOMIC DNA]</scope>
    <source>
        <strain evidence="2 3">RDMS1</strain>
    </source>
</reference>
<feature type="region of interest" description="Disordered" evidence="1">
    <location>
        <begin position="181"/>
        <end position="211"/>
    </location>
</feature>
<organism evidence="2 3">
    <name type="scientific">Halocatena marina</name>
    <dbReference type="NCBI Taxonomy" id="2934937"/>
    <lineage>
        <taxon>Archaea</taxon>
        <taxon>Methanobacteriati</taxon>
        <taxon>Methanobacteriota</taxon>
        <taxon>Stenosarchaea group</taxon>
        <taxon>Halobacteria</taxon>
        <taxon>Halobacteriales</taxon>
        <taxon>Natronomonadaceae</taxon>
        <taxon>Halocatena</taxon>
    </lineage>
</organism>
<dbReference type="Proteomes" id="UP001596417">
    <property type="component" value="Unassembled WGS sequence"/>
</dbReference>
<dbReference type="GeneID" id="76201582"/>
<evidence type="ECO:0000256" key="1">
    <source>
        <dbReference type="SAM" id="MobiDB-lite"/>
    </source>
</evidence>
<keyword evidence="3" id="KW-1185">Reference proteome</keyword>
<protein>
    <recommendedName>
        <fullName evidence="4">DUF11 domain-containing protein</fullName>
    </recommendedName>
</protein>
<comment type="caution">
    <text evidence="2">The sequence shown here is derived from an EMBL/GenBank/DDBJ whole genome shotgun (WGS) entry which is preliminary data.</text>
</comment>
<gene>
    <name evidence="2" type="ORF">ACFQL7_19775</name>
</gene>
<evidence type="ECO:0000313" key="3">
    <source>
        <dbReference type="Proteomes" id="UP001596417"/>
    </source>
</evidence>
<evidence type="ECO:0000313" key="2">
    <source>
        <dbReference type="EMBL" id="MFC7191799.1"/>
    </source>
</evidence>
<name>A0ABD5YRD7_9EURY</name>
<dbReference type="PROSITE" id="PS51257">
    <property type="entry name" value="PROKAR_LIPOPROTEIN"/>
    <property type="match status" value="1"/>
</dbReference>
<feature type="compositionally biased region" description="Basic and acidic residues" evidence="1">
    <location>
        <begin position="181"/>
        <end position="190"/>
    </location>
</feature>
<dbReference type="AlphaFoldDB" id="A0ABD5YRD7"/>
<accession>A0ABD5YRD7</accession>
<dbReference type="EMBL" id="JBHTAX010000001">
    <property type="protein sequence ID" value="MFC7191799.1"/>
    <property type="molecule type" value="Genomic_DNA"/>
</dbReference>
<evidence type="ECO:0008006" key="4">
    <source>
        <dbReference type="Google" id="ProtNLM"/>
    </source>
</evidence>
<proteinExistence type="predicted"/>
<dbReference type="RefSeq" id="WP_248903665.1">
    <property type="nucleotide sequence ID" value="NZ_CP109979.1"/>
</dbReference>